<protein>
    <recommendedName>
        <fullName evidence="3">N-acetyltransferase domain-containing protein</fullName>
    </recommendedName>
</protein>
<dbReference type="AlphaFoldDB" id="A0A2T0TW45"/>
<gene>
    <name evidence="1" type="ORF">B0I27_11061</name>
</gene>
<dbReference type="OrthoDB" id="9806005at2"/>
<proteinExistence type="predicted"/>
<comment type="caution">
    <text evidence="1">The sequence shown here is derived from an EMBL/GenBank/DDBJ whole genome shotgun (WGS) entry which is preliminary data.</text>
</comment>
<evidence type="ECO:0008006" key="3">
    <source>
        <dbReference type="Google" id="ProtNLM"/>
    </source>
</evidence>
<evidence type="ECO:0000313" key="2">
    <source>
        <dbReference type="Proteomes" id="UP000238034"/>
    </source>
</evidence>
<dbReference type="InterPro" id="IPR039968">
    <property type="entry name" value="BcerS-like"/>
</dbReference>
<keyword evidence="2" id="KW-1185">Reference proteome</keyword>
<dbReference type="Proteomes" id="UP000238034">
    <property type="component" value="Unassembled WGS sequence"/>
</dbReference>
<dbReference type="SUPFAM" id="SSF55729">
    <property type="entry name" value="Acyl-CoA N-acyltransferases (Nat)"/>
    <property type="match status" value="1"/>
</dbReference>
<name>A0A2T0TW45_9SPHI</name>
<dbReference type="RefSeq" id="WP_106294655.1">
    <property type="nucleotide sequence ID" value="NZ_PVTH01000010.1"/>
</dbReference>
<dbReference type="InterPro" id="IPR016181">
    <property type="entry name" value="Acyl_CoA_acyltransferase"/>
</dbReference>
<organism evidence="1 2">
    <name type="scientific">Arcticibacter pallidicorallinus</name>
    <dbReference type="NCBI Taxonomy" id="1259464"/>
    <lineage>
        <taxon>Bacteria</taxon>
        <taxon>Pseudomonadati</taxon>
        <taxon>Bacteroidota</taxon>
        <taxon>Sphingobacteriia</taxon>
        <taxon>Sphingobacteriales</taxon>
        <taxon>Sphingobacteriaceae</taxon>
        <taxon>Arcticibacter</taxon>
    </lineage>
</organism>
<accession>A0A2T0TW45</accession>
<dbReference type="EMBL" id="PVTH01000010">
    <property type="protein sequence ID" value="PRY49887.1"/>
    <property type="molecule type" value="Genomic_DNA"/>
</dbReference>
<dbReference type="PANTHER" id="PTHR41368:SF1">
    <property type="entry name" value="PROTEIN YGHO"/>
    <property type="match status" value="1"/>
</dbReference>
<reference evidence="1 2" key="1">
    <citation type="submission" date="2018-03" db="EMBL/GenBank/DDBJ databases">
        <title>Genomic Encyclopedia of Type Strains, Phase III (KMG-III): the genomes of soil and plant-associated and newly described type strains.</title>
        <authorList>
            <person name="Whitman W."/>
        </authorList>
    </citation>
    <scope>NUCLEOTIDE SEQUENCE [LARGE SCALE GENOMIC DNA]</scope>
    <source>
        <strain evidence="1 2">CGMCC 1.9313</strain>
    </source>
</reference>
<sequence length="386" mass="45361">MELVVVKDPAHVKEFLQFPLYIYKNDPNYIRPLDNDVESVFHNETNKFYEAENCIRWILRDSKGQTIGRIAAFINRYTAYTFDQPTGNVGFFECINNREAAFTLFDAARNWLKAKNMQAMDGPVNLGSRERWWGLLVDGFHPPSYCCNYNSPVYQSFFEDYGFKVFFKQHTYLRNVMEKLNKVYYAVADRIFKNPDYEFRTVNISRLDDFIEDFRTVYNTAWVNHEGIGEMTKEEADKTIRSMKPVIDEDIAWFAYHKGQPIGFFLSIPELNQLFVKYANGKLTLPVKLRLLYNKLTGKCKTMYGLVFGVIPQHQKKGVEVAMIVSASNALLKSRAYEEVQMNWIGDFNPRMMHIAEQIGAKIYKTHHTYRYLFDREAEFKRHPLI</sequence>
<dbReference type="Gene3D" id="3.40.630.30">
    <property type="match status" value="1"/>
</dbReference>
<dbReference type="PANTHER" id="PTHR41368">
    <property type="entry name" value="PROTEIN YGHO"/>
    <property type="match status" value="1"/>
</dbReference>
<evidence type="ECO:0000313" key="1">
    <source>
        <dbReference type="EMBL" id="PRY49887.1"/>
    </source>
</evidence>